<dbReference type="RefSeq" id="WP_058967117.1">
    <property type="nucleotide sequence ID" value="NZ_SLUM01000033.1"/>
</dbReference>
<dbReference type="PROSITE" id="PS00654">
    <property type="entry name" value="PRD_1"/>
    <property type="match status" value="1"/>
</dbReference>
<dbReference type="GO" id="GO:0003723">
    <property type="term" value="F:RNA binding"/>
    <property type="evidence" value="ECO:0007669"/>
    <property type="project" value="UniProtKB-KW"/>
</dbReference>
<evidence type="ECO:0000256" key="2">
    <source>
        <dbReference type="ARBA" id="ARBA00022884"/>
    </source>
</evidence>
<evidence type="ECO:0000256" key="3">
    <source>
        <dbReference type="ARBA" id="ARBA00023015"/>
    </source>
</evidence>
<evidence type="ECO:0000256" key="5">
    <source>
        <dbReference type="ARBA" id="ARBA00023163"/>
    </source>
</evidence>
<dbReference type="InterPro" id="IPR004341">
    <property type="entry name" value="CAT_RNA-bd_dom"/>
</dbReference>
<evidence type="ECO:0000256" key="1">
    <source>
        <dbReference type="ARBA" id="ARBA00022737"/>
    </source>
</evidence>
<dbReference type="OrthoDB" id="9813552at2"/>
<evidence type="ECO:0000256" key="4">
    <source>
        <dbReference type="ARBA" id="ARBA00023159"/>
    </source>
</evidence>
<dbReference type="Pfam" id="PF00874">
    <property type="entry name" value="PRD"/>
    <property type="match status" value="2"/>
</dbReference>
<evidence type="ECO:0000313" key="9">
    <source>
        <dbReference type="Proteomes" id="UP000295184"/>
    </source>
</evidence>
<keyword evidence="5" id="KW-0804">Transcription</keyword>
<sequence length="292" mass="33256">MVFFIASAKGERNVRMKVLKSINNNVVSCLDENGQEVIAMGRGLGFSLRSGDELDAAKVEKLFRMQTPDEARRLTDLFSTLPPQQIELCSRIVDRATEDLGRKLCPSVYLTLTDHICFAIERLRKGTVFQNTLLAEVRTFYPREYALGKYGLELLERELGIHFPDDEAANIALHLVNAEYENSIRDTLRITQTLHDVLTSLAGWPHLHLDQESGFYDEFTVHLKFLVFRAFSGQEQTQKDPRFVEAVRQCYPEEFHCAQQIVEGLCSRSGTSLPPEEQAYLAASLHRTCRKV</sequence>
<dbReference type="Pfam" id="PF03123">
    <property type="entry name" value="CAT_RBD"/>
    <property type="match status" value="1"/>
</dbReference>
<dbReference type="STRING" id="1650663.GCA_001486665_03526"/>
<dbReference type="AlphaFoldDB" id="A0A4R1QIX6"/>
<dbReference type="InterPro" id="IPR036650">
    <property type="entry name" value="CAT_RNA-bd_dom_sf"/>
</dbReference>
<dbReference type="Proteomes" id="UP000295184">
    <property type="component" value="Unassembled WGS sequence"/>
</dbReference>
<name>A0A4R1QIX6_9FIRM</name>
<dbReference type="InterPro" id="IPR036634">
    <property type="entry name" value="PRD_sf"/>
</dbReference>
<dbReference type="SUPFAM" id="SSF63520">
    <property type="entry name" value="PTS-regulatory domain, PRD"/>
    <property type="match status" value="2"/>
</dbReference>
<comment type="caution">
    <text evidence="8">The sequence shown here is derived from an EMBL/GenBank/DDBJ whole genome shotgun (WGS) entry which is preliminary data.</text>
</comment>
<dbReference type="Gene3D" id="2.30.24.10">
    <property type="entry name" value="CAT RNA-binding domain"/>
    <property type="match status" value="1"/>
</dbReference>
<keyword evidence="3" id="KW-0805">Transcription regulation</keyword>
<evidence type="ECO:0000313" key="8">
    <source>
        <dbReference type="EMBL" id="TCL53476.1"/>
    </source>
</evidence>
<protein>
    <submittedName>
        <fullName evidence="8">BglG family transcriptional antiterminator</fullName>
    </submittedName>
</protein>
<evidence type="ECO:0000256" key="6">
    <source>
        <dbReference type="ARBA" id="ARBA00038510"/>
    </source>
</evidence>
<dbReference type="Gene3D" id="1.10.1790.10">
    <property type="entry name" value="PRD domain"/>
    <property type="match status" value="2"/>
</dbReference>
<keyword evidence="4" id="KW-0010">Activator</keyword>
<comment type="similarity">
    <text evidence="6">Belongs to the transcriptional antiterminator BglG family.</text>
</comment>
<reference evidence="8 9" key="1">
    <citation type="submission" date="2019-03" db="EMBL/GenBank/DDBJ databases">
        <title>Genomic Encyclopedia of Type Strains, Phase IV (KMG-IV): sequencing the most valuable type-strain genomes for metagenomic binning, comparative biology and taxonomic classification.</title>
        <authorList>
            <person name="Goeker M."/>
        </authorList>
    </citation>
    <scope>NUCLEOTIDE SEQUENCE [LARGE SCALE GENOMIC DNA]</scope>
    <source>
        <strain evidence="8 9">DSM 100451</strain>
    </source>
</reference>
<keyword evidence="1" id="KW-0677">Repeat</keyword>
<dbReference type="EMBL" id="SLUM01000033">
    <property type="protein sequence ID" value="TCL53476.1"/>
    <property type="molecule type" value="Genomic_DNA"/>
</dbReference>
<accession>A0A4R1QIX6</accession>
<keyword evidence="2" id="KW-0694">RNA-binding</keyword>
<dbReference type="InterPro" id="IPR011608">
    <property type="entry name" value="PRD"/>
</dbReference>
<dbReference type="GO" id="GO:0045893">
    <property type="term" value="P:positive regulation of DNA-templated transcription"/>
    <property type="evidence" value="ECO:0007669"/>
    <property type="project" value="InterPro"/>
</dbReference>
<dbReference type="PANTHER" id="PTHR30185:SF15">
    <property type="entry name" value="CRYPTIC BETA-GLUCOSIDE BGL OPERON ANTITERMINATOR"/>
    <property type="match status" value="1"/>
</dbReference>
<gene>
    <name evidence="8" type="ORF">EDD77_13317</name>
</gene>
<evidence type="ECO:0000259" key="7">
    <source>
        <dbReference type="PROSITE" id="PS51372"/>
    </source>
</evidence>
<dbReference type="SMART" id="SM01061">
    <property type="entry name" value="CAT_RBD"/>
    <property type="match status" value="1"/>
</dbReference>
<dbReference type="PROSITE" id="PS51372">
    <property type="entry name" value="PRD_2"/>
    <property type="match status" value="2"/>
</dbReference>
<dbReference type="SUPFAM" id="SSF50151">
    <property type="entry name" value="SacY-like RNA-binding domain"/>
    <property type="match status" value="1"/>
</dbReference>
<proteinExistence type="inferred from homology"/>
<dbReference type="InterPro" id="IPR050661">
    <property type="entry name" value="BglG_antiterminators"/>
</dbReference>
<dbReference type="PANTHER" id="PTHR30185">
    <property type="entry name" value="CRYPTIC BETA-GLUCOSIDE BGL OPERON ANTITERMINATOR"/>
    <property type="match status" value="1"/>
</dbReference>
<dbReference type="InterPro" id="IPR001550">
    <property type="entry name" value="Transcrpt_antitermin_CS"/>
</dbReference>
<feature type="domain" description="PRD" evidence="7">
    <location>
        <begin position="80"/>
        <end position="185"/>
    </location>
</feature>
<feature type="domain" description="PRD" evidence="7">
    <location>
        <begin position="186"/>
        <end position="292"/>
    </location>
</feature>
<organism evidence="8 9">
    <name type="scientific">Allofournierella massiliensis</name>
    <dbReference type="NCBI Taxonomy" id="1650663"/>
    <lineage>
        <taxon>Bacteria</taxon>
        <taxon>Bacillati</taxon>
        <taxon>Bacillota</taxon>
        <taxon>Clostridia</taxon>
        <taxon>Eubacteriales</taxon>
        <taxon>Oscillospiraceae</taxon>
        <taxon>Allofournierella</taxon>
    </lineage>
</organism>